<keyword evidence="3" id="KW-1185">Reference proteome</keyword>
<name>H3GZ51_PHYRM</name>
<reference evidence="3" key="1">
    <citation type="journal article" date="2006" name="Science">
        <title>Phytophthora genome sequences uncover evolutionary origins and mechanisms of pathogenesis.</title>
        <authorList>
            <person name="Tyler B.M."/>
            <person name="Tripathy S."/>
            <person name="Zhang X."/>
            <person name="Dehal P."/>
            <person name="Jiang R.H."/>
            <person name="Aerts A."/>
            <person name="Arredondo F.D."/>
            <person name="Baxter L."/>
            <person name="Bensasson D."/>
            <person name="Beynon J.L."/>
            <person name="Chapman J."/>
            <person name="Damasceno C.M."/>
            <person name="Dorrance A.E."/>
            <person name="Dou D."/>
            <person name="Dickerman A.W."/>
            <person name="Dubchak I.L."/>
            <person name="Garbelotto M."/>
            <person name="Gijzen M."/>
            <person name="Gordon S.G."/>
            <person name="Govers F."/>
            <person name="Grunwald N.J."/>
            <person name="Huang W."/>
            <person name="Ivors K.L."/>
            <person name="Jones R.W."/>
            <person name="Kamoun S."/>
            <person name="Krampis K."/>
            <person name="Lamour K.H."/>
            <person name="Lee M.K."/>
            <person name="McDonald W.H."/>
            <person name="Medina M."/>
            <person name="Meijer H.J."/>
            <person name="Nordberg E.K."/>
            <person name="Maclean D.J."/>
            <person name="Ospina-Giraldo M.D."/>
            <person name="Morris P.F."/>
            <person name="Phuntumart V."/>
            <person name="Putnam N.H."/>
            <person name="Rash S."/>
            <person name="Rose J.K."/>
            <person name="Sakihama Y."/>
            <person name="Salamov A.A."/>
            <person name="Savidor A."/>
            <person name="Scheuring C.F."/>
            <person name="Smith B.M."/>
            <person name="Sobral B.W."/>
            <person name="Terry A."/>
            <person name="Torto-Alalibo T.A."/>
            <person name="Win J."/>
            <person name="Xu Z."/>
            <person name="Zhang H."/>
            <person name="Grigoriev I.V."/>
            <person name="Rokhsar D.S."/>
            <person name="Boore J.L."/>
        </authorList>
    </citation>
    <scope>NUCLEOTIDE SEQUENCE [LARGE SCALE GENOMIC DNA]</scope>
    <source>
        <strain evidence="3">Pr102</strain>
    </source>
</reference>
<evidence type="ECO:0000313" key="2">
    <source>
        <dbReference type="EnsemblProtists" id="Phyra83034"/>
    </source>
</evidence>
<dbReference type="VEuPathDB" id="FungiDB:KRP22_3952"/>
<dbReference type="InParanoid" id="H3GZ51"/>
<protein>
    <submittedName>
        <fullName evidence="2">Uncharacterized protein</fullName>
    </submittedName>
</protein>
<dbReference type="VEuPathDB" id="FungiDB:KRP23_12948"/>
<keyword evidence="1" id="KW-0175">Coiled coil</keyword>
<evidence type="ECO:0000256" key="1">
    <source>
        <dbReference type="SAM" id="Coils"/>
    </source>
</evidence>
<reference evidence="2" key="2">
    <citation type="submission" date="2015-06" db="UniProtKB">
        <authorList>
            <consortium name="EnsemblProtists"/>
        </authorList>
    </citation>
    <scope>IDENTIFICATION</scope>
    <source>
        <strain evidence="2">Pr102</strain>
    </source>
</reference>
<proteinExistence type="predicted"/>
<dbReference type="OMA" id="LYYSRCM"/>
<sequence length="458" mass="50460">MAAGTRSRRAVDLLPSEAQASESRTLRHMSFVEMLSAVSPRSSSSSSSWVAPPAAAWTREEINMIQEMFLSDEKAIQIRDISISGGKQPLDTSTVELGGDATSMLLSPIGADDAFLQQFMVDEKDAMAAFFLEAIDPFQNAPAASSKEQEAVATSGPSEGRPVEHVLAKLRAKVETLNRIYYSRCMNVTGADTSSINKVKLVLALERLQRVIQGLSRENAQLKTDTTSCVQRSERLLQGNSSQAQLEQLSQCIEESACTAAVQEGMNVALNCSMDGEVLKNHQDEHGWGYKSVVSQDGVFTYSLKKEYPKEVNMHEVMQKTWANVSSSENFSCIYYGSIRAQLVKKVGKEAVIMYDMTNHDATRVDRVVAVLFKAKLPNGFLLGARSMNVAAASEANVRRMDCTTWQRYECKEDGGFVVTSGGQLSYPSRADIDFMAVEILCLHLRWENRVVGAQLTM</sequence>
<accession>H3GZ51</accession>
<dbReference type="eggNOG" id="ENOG502RYT6">
    <property type="taxonomic scope" value="Eukaryota"/>
</dbReference>
<dbReference type="EMBL" id="DS566078">
    <property type="status" value="NOT_ANNOTATED_CDS"/>
    <property type="molecule type" value="Genomic_DNA"/>
</dbReference>
<dbReference type="EnsemblProtists" id="Phyra83034">
    <property type="protein sequence ID" value="Phyra83034"/>
    <property type="gene ID" value="Phyra83034"/>
</dbReference>
<feature type="coiled-coil region" evidence="1">
    <location>
        <begin position="198"/>
        <end position="225"/>
    </location>
</feature>
<dbReference type="Proteomes" id="UP000005238">
    <property type="component" value="Unassembled WGS sequence"/>
</dbReference>
<evidence type="ECO:0000313" key="3">
    <source>
        <dbReference type="Proteomes" id="UP000005238"/>
    </source>
</evidence>
<dbReference type="HOGENOM" id="CLU_652977_0_0_1"/>
<dbReference type="AlphaFoldDB" id="H3GZ51"/>
<organism evidence="2 3">
    <name type="scientific">Phytophthora ramorum</name>
    <name type="common">Sudden oak death agent</name>
    <dbReference type="NCBI Taxonomy" id="164328"/>
    <lineage>
        <taxon>Eukaryota</taxon>
        <taxon>Sar</taxon>
        <taxon>Stramenopiles</taxon>
        <taxon>Oomycota</taxon>
        <taxon>Peronosporomycetes</taxon>
        <taxon>Peronosporales</taxon>
        <taxon>Peronosporaceae</taxon>
        <taxon>Phytophthora</taxon>
    </lineage>
</organism>